<comment type="caution">
    <text evidence="1">The sequence shown here is derived from an EMBL/GenBank/DDBJ whole genome shotgun (WGS) entry which is preliminary data.</text>
</comment>
<protein>
    <submittedName>
        <fullName evidence="1">Uncharacterized protein</fullName>
    </submittedName>
</protein>
<reference evidence="1" key="1">
    <citation type="submission" date="2023-04" db="EMBL/GenBank/DDBJ databases">
        <title>Draft Genome sequencing of Naganishia species isolated from polar environments using Oxford Nanopore Technology.</title>
        <authorList>
            <person name="Leo P."/>
            <person name="Venkateswaran K."/>
        </authorList>
    </citation>
    <scope>NUCLEOTIDE SEQUENCE</scope>
    <source>
        <strain evidence="1">MNA-CCFEE 5423</strain>
    </source>
</reference>
<evidence type="ECO:0000313" key="2">
    <source>
        <dbReference type="Proteomes" id="UP001227268"/>
    </source>
</evidence>
<organism evidence="1 2">
    <name type="scientific">Naganishia friedmannii</name>
    <dbReference type="NCBI Taxonomy" id="89922"/>
    <lineage>
        <taxon>Eukaryota</taxon>
        <taxon>Fungi</taxon>
        <taxon>Dikarya</taxon>
        <taxon>Basidiomycota</taxon>
        <taxon>Agaricomycotina</taxon>
        <taxon>Tremellomycetes</taxon>
        <taxon>Filobasidiales</taxon>
        <taxon>Filobasidiaceae</taxon>
        <taxon>Naganishia</taxon>
    </lineage>
</organism>
<dbReference type="Proteomes" id="UP001227268">
    <property type="component" value="Unassembled WGS sequence"/>
</dbReference>
<sequence>MEGLGFRDALKRPNVYANEARKLLDGAKAAKETAGILDCSVVRYDQAGAPLRDLFDSKEEDIEEAGQMLAAQAGELSEKRKQQLEKVTAEKERLHVGDTSYYNLENDAEAIQAVHEQVLHEDDEPGLEEVAPSMED</sequence>
<dbReference type="EMBL" id="JASBWT010000014">
    <property type="protein sequence ID" value="KAJ9098596.1"/>
    <property type="molecule type" value="Genomic_DNA"/>
</dbReference>
<keyword evidence="2" id="KW-1185">Reference proteome</keyword>
<gene>
    <name evidence="1" type="ORF">QFC21_004242</name>
</gene>
<accession>A0ACC2VIG0</accession>
<evidence type="ECO:0000313" key="1">
    <source>
        <dbReference type="EMBL" id="KAJ9098596.1"/>
    </source>
</evidence>
<proteinExistence type="predicted"/>
<name>A0ACC2VIG0_9TREE</name>